<keyword evidence="2" id="KW-1185">Reference proteome</keyword>
<proteinExistence type="predicted"/>
<dbReference type="OrthoDB" id="37886at2759"/>
<dbReference type="EMBL" id="JAAALK010000284">
    <property type="protein sequence ID" value="KAG8068999.1"/>
    <property type="molecule type" value="Genomic_DNA"/>
</dbReference>
<reference evidence="1" key="2">
    <citation type="submission" date="2021-02" db="EMBL/GenBank/DDBJ databases">
        <authorList>
            <person name="Kimball J.A."/>
            <person name="Haas M.W."/>
            <person name="Macchietto M."/>
            <person name="Kono T."/>
            <person name="Duquette J."/>
            <person name="Shao M."/>
        </authorList>
    </citation>
    <scope>NUCLEOTIDE SEQUENCE</scope>
    <source>
        <tissue evidence="1">Fresh leaf tissue</tissue>
    </source>
</reference>
<name>A0A8J5SMH3_ZIZPA</name>
<dbReference type="AlphaFoldDB" id="A0A8J5SMH3"/>
<comment type="caution">
    <text evidence="1">The sequence shown here is derived from an EMBL/GenBank/DDBJ whole genome shotgun (WGS) entry which is preliminary data.</text>
</comment>
<protein>
    <submittedName>
        <fullName evidence="1">Uncharacterized protein</fullName>
    </submittedName>
</protein>
<evidence type="ECO:0000313" key="1">
    <source>
        <dbReference type="EMBL" id="KAG8068999.1"/>
    </source>
</evidence>
<organism evidence="1 2">
    <name type="scientific">Zizania palustris</name>
    <name type="common">Northern wild rice</name>
    <dbReference type="NCBI Taxonomy" id="103762"/>
    <lineage>
        <taxon>Eukaryota</taxon>
        <taxon>Viridiplantae</taxon>
        <taxon>Streptophyta</taxon>
        <taxon>Embryophyta</taxon>
        <taxon>Tracheophyta</taxon>
        <taxon>Spermatophyta</taxon>
        <taxon>Magnoliopsida</taxon>
        <taxon>Liliopsida</taxon>
        <taxon>Poales</taxon>
        <taxon>Poaceae</taxon>
        <taxon>BOP clade</taxon>
        <taxon>Oryzoideae</taxon>
        <taxon>Oryzeae</taxon>
        <taxon>Zizaniinae</taxon>
        <taxon>Zizania</taxon>
    </lineage>
</organism>
<evidence type="ECO:0000313" key="2">
    <source>
        <dbReference type="Proteomes" id="UP000729402"/>
    </source>
</evidence>
<sequence length="111" mass="12412">MNAAARDAKLANKALRKKGDLRHLWVLGLLVEVACASSLEENVASCSHFKDPLRQFLVRLVTRELLPVRRRAGRSPWLVRTQRSCTLRWWPRGSRCTATSSASSARGANLS</sequence>
<gene>
    <name evidence="1" type="ORF">GUJ93_ZPchr0005g15418</name>
</gene>
<dbReference type="Proteomes" id="UP000729402">
    <property type="component" value="Unassembled WGS sequence"/>
</dbReference>
<reference evidence="1" key="1">
    <citation type="journal article" date="2021" name="bioRxiv">
        <title>Whole Genome Assembly and Annotation of Northern Wild Rice, Zizania palustris L., Supports a Whole Genome Duplication in the Zizania Genus.</title>
        <authorList>
            <person name="Haas M."/>
            <person name="Kono T."/>
            <person name="Macchietto M."/>
            <person name="Millas R."/>
            <person name="McGilp L."/>
            <person name="Shao M."/>
            <person name="Duquette J."/>
            <person name="Hirsch C.N."/>
            <person name="Kimball J."/>
        </authorList>
    </citation>
    <scope>NUCLEOTIDE SEQUENCE</scope>
    <source>
        <tissue evidence="1">Fresh leaf tissue</tissue>
    </source>
</reference>
<accession>A0A8J5SMH3</accession>